<dbReference type="Gene3D" id="3.40.50.300">
    <property type="entry name" value="P-loop containing nucleotide triphosphate hydrolases"/>
    <property type="match status" value="1"/>
</dbReference>
<proteinExistence type="predicted"/>
<keyword evidence="3" id="KW-1185">Reference proteome</keyword>
<name>A0A4C2EFK0_9EURY</name>
<evidence type="ECO:0000313" key="3">
    <source>
        <dbReference type="Proteomes" id="UP000304382"/>
    </source>
</evidence>
<evidence type="ECO:0000256" key="1">
    <source>
        <dbReference type="SAM" id="MobiDB-lite"/>
    </source>
</evidence>
<organism evidence="2 3">
    <name type="scientific">Haloarcula mannanilytica</name>
    <dbReference type="NCBI Taxonomy" id="2509225"/>
    <lineage>
        <taxon>Archaea</taxon>
        <taxon>Methanobacteriati</taxon>
        <taxon>Methanobacteriota</taxon>
        <taxon>Stenosarchaea group</taxon>
        <taxon>Halobacteria</taxon>
        <taxon>Halobacteriales</taxon>
        <taxon>Haloarculaceae</taxon>
        <taxon>Haloarcula</taxon>
    </lineage>
</organism>
<evidence type="ECO:0000313" key="2">
    <source>
        <dbReference type="EMBL" id="GCF13225.1"/>
    </source>
</evidence>
<protein>
    <submittedName>
        <fullName evidence="2">Uncharacterized protein</fullName>
    </submittedName>
</protein>
<reference evidence="2 3" key="1">
    <citation type="submission" date="2019-02" db="EMBL/GenBank/DDBJ databases">
        <title>Haloarcula mannanilyticum sp. nov., a mannan degrading haloarchaeon isolated from commercial salt.</title>
        <authorList>
            <person name="Enomoto S."/>
            <person name="Shimane Y."/>
            <person name="Kamekura M."/>
            <person name="Ito T."/>
            <person name="Moriya O."/>
            <person name="Ihara K."/>
            <person name="Takahashi-Ando N."/>
            <person name="Fukushima Y."/>
            <person name="Yoshida Y."/>
            <person name="Usama R."/>
            <person name="Takai K."/>
            <person name="Minegishi H."/>
        </authorList>
    </citation>
    <scope>NUCLEOTIDE SEQUENCE [LARGE SCALE GENOMIC DNA]</scope>
    <source>
        <strain evidence="2 3">MD130-1</strain>
    </source>
</reference>
<dbReference type="RefSeq" id="WP_137682853.1">
    <property type="nucleotide sequence ID" value="NZ_BIXZ01000001.1"/>
</dbReference>
<dbReference type="EMBL" id="BIXZ01000001">
    <property type="protein sequence ID" value="GCF13225.1"/>
    <property type="molecule type" value="Genomic_DNA"/>
</dbReference>
<dbReference type="InterPro" id="IPR027417">
    <property type="entry name" value="P-loop_NTPase"/>
</dbReference>
<accession>A0A4C2EFK0</accession>
<comment type="caution">
    <text evidence="2">The sequence shown here is derived from an EMBL/GenBank/DDBJ whole genome shotgun (WGS) entry which is preliminary data.</text>
</comment>
<dbReference type="AlphaFoldDB" id="A0A4C2EFK0"/>
<gene>
    <name evidence="2" type="ORF">Harman_11600</name>
</gene>
<dbReference type="Proteomes" id="UP000304382">
    <property type="component" value="Unassembled WGS sequence"/>
</dbReference>
<dbReference type="OrthoDB" id="359367at2157"/>
<sequence>MKRRRQGTADESLPELEPGLTLLETPDPRSTALHQLALNTIQQTDGIAYWVDARNTSSSYTLHDMAPHRRILRRIRLARGFTAYQHFQVVRRVVNQATGRTGSIILPNLASLYRDDDVPMHESEPMLNAVLGALSEVADVYDIPVLVTDAAADAFTELVAEQVATSYECERTPMGYRFVGDDYETTVYWADGYWQTTIPYWVDLLGVAEEQADTAGIGPITPATMGGT</sequence>
<feature type="region of interest" description="Disordered" evidence="1">
    <location>
        <begin position="1"/>
        <end position="21"/>
    </location>
</feature>